<proteinExistence type="predicted"/>
<dbReference type="GO" id="GO:0003351">
    <property type="term" value="P:epithelial cilium movement involved in extracellular fluid movement"/>
    <property type="evidence" value="ECO:0007669"/>
    <property type="project" value="TreeGrafter"/>
</dbReference>
<feature type="region of interest" description="Disordered" evidence="1">
    <location>
        <begin position="120"/>
        <end position="153"/>
    </location>
</feature>
<dbReference type="InterPro" id="IPR042422">
    <property type="entry name" value="CC103"/>
</dbReference>
<accession>D7G465</accession>
<gene>
    <name evidence="3" type="ORF">Esi_0055_0021</name>
</gene>
<dbReference type="InParanoid" id="D7G465"/>
<name>D7G465_ECTSI</name>
<dbReference type="AlphaFoldDB" id="D7G465"/>
<dbReference type="GO" id="GO:0005576">
    <property type="term" value="C:extracellular region"/>
    <property type="evidence" value="ECO:0007669"/>
    <property type="project" value="GOC"/>
</dbReference>
<feature type="domain" description="RNA-polymerase II-associated protein 3-like C-terminal" evidence="2">
    <location>
        <begin position="56"/>
        <end position="189"/>
    </location>
</feature>
<dbReference type="GO" id="GO:0036159">
    <property type="term" value="P:inner dynein arm assembly"/>
    <property type="evidence" value="ECO:0007669"/>
    <property type="project" value="TreeGrafter"/>
</dbReference>
<dbReference type="EMBL" id="FN648763">
    <property type="protein sequence ID" value="CBJ27080.1"/>
    <property type="molecule type" value="Genomic_DNA"/>
</dbReference>
<reference evidence="3 4" key="1">
    <citation type="journal article" date="2010" name="Nature">
        <title>The Ectocarpus genome and the independent evolution of multicellularity in brown algae.</title>
        <authorList>
            <person name="Cock J.M."/>
            <person name="Sterck L."/>
            <person name="Rouze P."/>
            <person name="Scornet D."/>
            <person name="Allen A.E."/>
            <person name="Amoutzias G."/>
            <person name="Anthouard V."/>
            <person name="Artiguenave F."/>
            <person name="Aury J.M."/>
            <person name="Badger J.H."/>
            <person name="Beszteri B."/>
            <person name="Billiau K."/>
            <person name="Bonnet E."/>
            <person name="Bothwell J.H."/>
            <person name="Bowler C."/>
            <person name="Boyen C."/>
            <person name="Brownlee C."/>
            <person name="Carrano C.J."/>
            <person name="Charrier B."/>
            <person name="Cho G.Y."/>
            <person name="Coelho S.M."/>
            <person name="Collen J."/>
            <person name="Corre E."/>
            <person name="Da Silva C."/>
            <person name="Delage L."/>
            <person name="Delaroque N."/>
            <person name="Dittami S.M."/>
            <person name="Doulbeau S."/>
            <person name="Elias M."/>
            <person name="Farnham G."/>
            <person name="Gachon C.M."/>
            <person name="Gschloessl B."/>
            <person name="Heesch S."/>
            <person name="Jabbari K."/>
            <person name="Jubin C."/>
            <person name="Kawai H."/>
            <person name="Kimura K."/>
            <person name="Kloareg B."/>
            <person name="Kupper F.C."/>
            <person name="Lang D."/>
            <person name="Le Bail A."/>
            <person name="Leblanc C."/>
            <person name="Lerouge P."/>
            <person name="Lohr M."/>
            <person name="Lopez P.J."/>
            <person name="Martens C."/>
            <person name="Maumus F."/>
            <person name="Michel G."/>
            <person name="Miranda-Saavedra D."/>
            <person name="Morales J."/>
            <person name="Moreau H."/>
            <person name="Motomura T."/>
            <person name="Nagasato C."/>
            <person name="Napoli C.A."/>
            <person name="Nelson D.R."/>
            <person name="Nyvall-Collen P."/>
            <person name="Peters A.F."/>
            <person name="Pommier C."/>
            <person name="Potin P."/>
            <person name="Poulain J."/>
            <person name="Quesneville H."/>
            <person name="Read B."/>
            <person name="Rensing S.A."/>
            <person name="Ritter A."/>
            <person name="Rousvoal S."/>
            <person name="Samanta M."/>
            <person name="Samson G."/>
            <person name="Schroeder D.C."/>
            <person name="Segurens B."/>
            <person name="Strittmatter M."/>
            <person name="Tonon T."/>
            <person name="Tregear J.W."/>
            <person name="Valentin K."/>
            <person name="von Dassow P."/>
            <person name="Yamagishi T."/>
            <person name="Van de Peer Y."/>
            <person name="Wincker P."/>
        </authorList>
    </citation>
    <scope>NUCLEOTIDE SEQUENCE [LARGE SCALE GENOMIC DNA]</scope>
    <source>
        <strain evidence="4">Ec32 / CCAP1310/4</strain>
    </source>
</reference>
<dbReference type="GO" id="GO:0036157">
    <property type="term" value="C:outer dynein arm"/>
    <property type="evidence" value="ECO:0007669"/>
    <property type="project" value="InterPro"/>
</dbReference>
<evidence type="ECO:0000313" key="3">
    <source>
        <dbReference type="EMBL" id="CBJ27080.1"/>
    </source>
</evidence>
<dbReference type="Pfam" id="PF13877">
    <property type="entry name" value="RPAP3_C"/>
    <property type="match status" value="1"/>
</dbReference>
<dbReference type="EMBL" id="FN649740">
    <property type="protein sequence ID" value="CBJ27080.1"/>
    <property type="molecule type" value="Genomic_DNA"/>
</dbReference>
<feature type="region of interest" description="Disordered" evidence="1">
    <location>
        <begin position="1"/>
        <end position="62"/>
    </location>
</feature>
<dbReference type="GO" id="GO:0007368">
    <property type="term" value="P:determination of left/right symmetry"/>
    <property type="evidence" value="ECO:0007669"/>
    <property type="project" value="TreeGrafter"/>
</dbReference>
<evidence type="ECO:0000256" key="1">
    <source>
        <dbReference type="SAM" id="MobiDB-lite"/>
    </source>
</evidence>
<keyword evidence="4" id="KW-1185">Reference proteome</keyword>
<dbReference type="Proteomes" id="UP000002630">
    <property type="component" value="Linkage Group LG15"/>
</dbReference>
<evidence type="ECO:0000259" key="2">
    <source>
        <dbReference type="Pfam" id="PF13877"/>
    </source>
</evidence>
<sequence>MEMLSVPKRGWQGRVGGVAPTTKVSGSTGRQKAPRRTQRSVDTAISGGAKAGPLRAPKDHAQFQRDWRRRCCTNGERRDYLRLIGPKNVSALFRVEMEPDVLGQVLSVVCQEFPLHPQRLDTAMPATPENEERSGAPTRGDAGGSAAETANGSASADKAGARFCVEWLWALSRTGRFAVNILFLADKEKQELARAFDLISAVLGDEDDEEISSLRKAYAV</sequence>
<dbReference type="OrthoDB" id="2942533at2759"/>
<evidence type="ECO:0000313" key="4">
    <source>
        <dbReference type="Proteomes" id="UP000002630"/>
    </source>
</evidence>
<dbReference type="InterPro" id="IPR025986">
    <property type="entry name" value="RPAP3-like_C"/>
</dbReference>
<dbReference type="PANTHER" id="PTHR28572:SF1">
    <property type="entry name" value="COILED-COIL DOMAIN-CONTAINING PROTEIN 103"/>
    <property type="match status" value="1"/>
</dbReference>
<organism evidence="3 4">
    <name type="scientific">Ectocarpus siliculosus</name>
    <name type="common">Brown alga</name>
    <name type="synonym">Conferva siliculosa</name>
    <dbReference type="NCBI Taxonomy" id="2880"/>
    <lineage>
        <taxon>Eukaryota</taxon>
        <taxon>Sar</taxon>
        <taxon>Stramenopiles</taxon>
        <taxon>Ochrophyta</taxon>
        <taxon>PX clade</taxon>
        <taxon>Phaeophyceae</taxon>
        <taxon>Ectocarpales</taxon>
        <taxon>Ectocarpaceae</taxon>
        <taxon>Ectocarpus</taxon>
    </lineage>
</organism>
<protein>
    <recommendedName>
        <fullName evidence="2">RNA-polymerase II-associated protein 3-like C-terminal domain-containing protein</fullName>
    </recommendedName>
</protein>
<dbReference type="PANTHER" id="PTHR28572">
    <property type="entry name" value="COILED-COIL DOMAIN-CONTAINING PROTEIN 103"/>
    <property type="match status" value="1"/>
</dbReference>